<comment type="catalytic activity">
    <reaction evidence="7">
        <text>L-threonyl-[protein] + ATP = O-phospho-L-threonyl-[protein] + ADP + H(+)</text>
        <dbReference type="Rhea" id="RHEA:46608"/>
        <dbReference type="Rhea" id="RHEA-COMP:11060"/>
        <dbReference type="Rhea" id="RHEA-COMP:11605"/>
        <dbReference type="ChEBI" id="CHEBI:15378"/>
        <dbReference type="ChEBI" id="CHEBI:30013"/>
        <dbReference type="ChEBI" id="CHEBI:30616"/>
        <dbReference type="ChEBI" id="CHEBI:61977"/>
        <dbReference type="ChEBI" id="CHEBI:456216"/>
        <dbReference type="EC" id="2.7.11.1"/>
    </reaction>
</comment>
<name>A0ABM0MCI7_SACKO</name>
<dbReference type="PROSITE" id="PS50011">
    <property type="entry name" value="PROTEIN_KINASE_DOM"/>
    <property type="match status" value="1"/>
</dbReference>
<evidence type="ECO:0000256" key="1">
    <source>
        <dbReference type="ARBA" id="ARBA00012513"/>
    </source>
</evidence>
<dbReference type="InterPro" id="IPR055142">
    <property type="entry name" value="ZER1-like_C"/>
</dbReference>
<evidence type="ECO:0000259" key="9">
    <source>
        <dbReference type="PROSITE" id="PS50011"/>
    </source>
</evidence>
<dbReference type="SUPFAM" id="SSF48371">
    <property type="entry name" value="ARM repeat"/>
    <property type="match status" value="1"/>
</dbReference>
<evidence type="ECO:0000256" key="5">
    <source>
        <dbReference type="ARBA" id="ARBA00022777"/>
    </source>
</evidence>
<dbReference type="SMART" id="SM00185">
    <property type="entry name" value="ARM"/>
    <property type="match status" value="3"/>
</dbReference>
<dbReference type="InterPro" id="IPR008271">
    <property type="entry name" value="Ser/Thr_kinase_AS"/>
</dbReference>
<dbReference type="GeneID" id="102801411"/>
<dbReference type="PANTHER" id="PTHR24363">
    <property type="entry name" value="SERINE/THREONINE PROTEIN KINASE"/>
    <property type="match status" value="1"/>
</dbReference>
<dbReference type="PANTHER" id="PTHR24363:SF0">
    <property type="entry name" value="SERINE_THREONINE KINASE LIKE DOMAIN CONTAINING 1"/>
    <property type="match status" value="1"/>
</dbReference>
<keyword evidence="5" id="KW-0418">Kinase</keyword>
<dbReference type="Gene3D" id="1.10.510.10">
    <property type="entry name" value="Transferase(Phosphotransferase) domain 1"/>
    <property type="match status" value="1"/>
</dbReference>
<dbReference type="InterPro" id="IPR011009">
    <property type="entry name" value="Kinase-like_dom_sf"/>
</dbReference>
<dbReference type="EC" id="2.7.11.1" evidence="1"/>
<keyword evidence="10" id="KW-1185">Reference proteome</keyword>
<feature type="domain" description="Protein kinase" evidence="9">
    <location>
        <begin position="1"/>
        <end position="218"/>
    </location>
</feature>
<dbReference type="SUPFAM" id="SSF56112">
    <property type="entry name" value="Protein kinase-like (PK-like)"/>
    <property type="match status" value="1"/>
</dbReference>
<dbReference type="Pfam" id="PF22964">
    <property type="entry name" value="ZER1-like_2nd"/>
    <property type="match status" value="1"/>
</dbReference>
<accession>A0ABM0MCI7</accession>
<keyword evidence="2" id="KW-0723">Serine/threonine-protein kinase</keyword>
<keyword evidence="4" id="KW-0547">Nucleotide-binding</keyword>
<dbReference type="InterPro" id="IPR016024">
    <property type="entry name" value="ARM-type_fold"/>
</dbReference>
<dbReference type="PROSITE" id="PS00108">
    <property type="entry name" value="PROTEIN_KINASE_ST"/>
    <property type="match status" value="1"/>
</dbReference>
<evidence type="ECO:0000256" key="2">
    <source>
        <dbReference type="ARBA" id="ARBA00022527"/>
    </source>
</evidence>
<reference evidence="11" key="1">
    <citation type="submission" date="2025-08" db="UniProtKB">
        <authorList>
            <consortium name="RefSeq"/>
        </authorList>
    </citation>
    <scope>IDENTIFICATION</scope>
    <source>
        <tissue evidence="11">Testes</tissue>
    </source>
</reference>
<evidence type="ECO:0000256" key="7">
    <source>
        <dbReference type="ARBA" id="ARBA00047899"/>
    </source>
</evidence>
<evidence type="ECO:0000256" key="6">
    <source>
        <dbReference type="ARBA" id="ARBA00022840"/>
    </source>
</evidence>
<dbReference type="InterPro" id="IPR011989">
    <property type="entry name" value="ARM-like"/>
</dbReference>
<keyword evidence="6" id="KW-0067">ATP-binding</keyword>
<evidence type="ECO:0000256" key="4">
    <source>
        <dbReference type="ARBA" id="ARBA00022741"/>
    </source>
</evidence>
<evidence type="ECO:0000256" key="3">
    <source>
        <dbReference type="ARBA" id="ARBA00022679"/>
    </source>
</evidence>
<dbReference type="Proteomes" id="UP000694865">
    <property type="component" value="Unplaced"/>
</dbReference>
<dbReference type="Pfam" id="PF00069">
    <property type="entry name" value="Pkinase"/>
    <property type="match status" value="1"/>
</dbReference>
<dbReference type="InterPro" id="IPR000225">
    <property type="entry name" value="Armadillo"/>
</dbReference>
<evidence type="ECO:0000313" key="10">
    <source>
        <dbReference type="Proteomes" id="UP000694865"/>
    </source>
</evidence>
<keyword evidence="3" id="KW-0808">Transferase</keyword>
<proteinExistence type="predicted"/>
<dbReference type="SMART" id="SM00220">
    <property type="entry name" value="S_TKc"/>
    <property type="match status" value="1"/>
</dbReference>
<organism evidence="10 11">
    <name type="scientific">Saccoglossus kowalevskii</name>
    <name type="common">Acorn worm</name>
    <dbReference type="NCBI Taxonomy" id="10224"/>
    <lineage>
        <taxon>Eukaryota</taxon>
        <taxon>Metazoa</taxon>
        <taxon>Hemichordata</taxon>
        <taxon>Enteropneusta</taxon>
        <taxon>Harrimaniidae</taxon>
        <taxon>Saccoglossus</taxon>
    </lineage>
</organism>
<comment type="catalytic activity">
    <reaction evidence="8">
        <text>L-seryl-[protein] + ATP = O-phospho-L-seryl-[protein] + ADP + H(+)</text>
        <dbReference type="Rhea" id="RHEA:17989"/>
        <dbReference type="Rhea" id="RHEA-COMP:9863"/>
        <dbReference type="Rhea" id="RHEA-COMP:11604"/>
        <dbReference type="ChEBI" id="CHEBI:15378"/>
        <dbReference type="ChEBI" id="CHEBI:29999"/>
        <dbReference type="ChEBI" id="CHEBI:30616"/>
        <dbReference type="ChEBI" id="CHEBI:83421"/>
        <dbReference type="ChEBI" id="CHEBI:456216"/>
        <dbReference type="EC" id="2.7.11.1"/>
    </reaction>
</comment>
<gene>
    <name evidence="11" type="primary">LOC102801411</name>
</gene>
<dbReference type="InterPro" id="IPR000719">
    <property type="entry name" value="Prot_kinase_dom"/>
</dbReference>
<dbReference type="RefSeq" id="XP_006817728.1">
    <property type="nucleotide sequence ID" value="XM_006817665.1"/>
</dbReference>
<evidence type="ECO:0000313" key="11">
    <source>
        <dbReference type="RefSeq" id="XP_006817728.1"/>
    </source>
</evidence>
<evidence type="ECO:0000256" key="8">
    <source>
        <dbReference type="ARBA" id="ARBA00048679"/>
    </source>
</evidence>
<protein>
    <recommendedName>
        <fullName evidence="1">non-specific serine/threonine protein kinase</fullName>
        <ecNumber evidence="1">2.7.11.1</ecNumber>
    </recommendedName>
</protein>
<sequence length="601" mass="66574">MALQELQHPYVCGYKEFFVTWDKEESAMYVCIVMDYYKFGDLDKILRQKRQKKENIEELILKKWFGQMVESLAFVHKKEVIHRDLKPSNIFMTEDLSICIGDFGVATIMGDARTKTRTTVGSMIWMAPEVMEKAYDERSDVWSLGCITLEMATCGLMDTPEIQAVLYQIKQSPQVLEEILEDVAKNYSADLCQMIRTMLRKNFEQRPSVLQMLEIPYVKDALSLSNSALAARKKKEKSGEKIMPVPKDKGIEAVFEYLKTNSSSETCVRNGLMYLSEVTKNQVDQYAIIGDTGKLSVIHNMRSHMGNADIQVAGCNILANLVVASDTDDILYTSQIIEVVPLAMMSHAGSSSLQASASALLMALSADEAAAEIIGQKGGVHNVLSALRAFPNDAEIAANCCSAIWSLAVNENNTLLVTEEQGAIDICSALSKHTEISDVMEAACAALWSLSLEDKNILMMQQNKAIPLMVKAIENHVTEPKVVKNACMALASIVETDELCGHAFVQAQGLQAVKKAYKQHHDNPEVVENICILLMELSGYDDVINDLKSFGISDILKEVQVKYASNDDIIAPVIASLSKISEDTKANGDRPISARNRAKKK</sequence>
<dbReference type="Gene3D" id="1.25.10.10">
    <property type="entry name" value="Leucine-rich Repeat Variant"/>
    <property type="match status" value="1"/>
</dbReference>